<comment type="caution">
    <text evidence="1">The sequence shown here is derived from an EMBL/GenBank/DDBJ whole genome shotgun (WGS) entry which is preliminary data.</text>
</comment>
<proteinExistence type="predicted"/>
<dbReference type="Proteomes" id="UP001497680">
    <property type="component" value="Unassembled WGS sequence"/>
</dbReference>
<protein>
    <submittedName>
        <fullName evidence="1">Uncharacterized protein</fullName>
    </submittedName>
</protein>
<evidence type="ECO:0000313" key="1">
    <source>
        <dbReference type="EMBL" id="KAI6087763.1"/>
    </source>
</evidence>
<reference evidence="1 2" key="1">
    <citation type="journal article" date="2022" name="New Phytol.">
        <title>Ecological generalism drives hyperdiversity of secondary metabolite gene clusters in xylarialean endophytes.</title>
        <authorList>
            <person name="Franco M.E.E."/>
            <person name="Wisecaver J.H."/>
            <person name="Arnold A.E."/>
            <person name="Ju Y.M."/>
            <person name="Slot J.C."/>
            <person name="Ahrendt S."/>
            <person name="Moore L.P."/>
            <person name="Eastman K.E."/>
            <person name="Scott K."/>
            <person name="Konkel Z."/>
            <person name="Mondo S.J."/>
            <person name="Kuo A."/>
            <person name="Hayes R.D."/>
            <person name="Haridas S."/>
            <person name="Andreopoulos B."/>
            <person name="Riley R."/>
            <person name="LaButti K."/>
            <person name="Pangilinan J."/>
            <person name="Lipzen A."/>
            <person name="Amirebrahimi M."/>
            <person name="Yan J."/>
            <person name="Adam C."/>
            <person name="Keymanesh K."/>
            <person name="Ng V."/>
            <person name="Louie K."/>
            <person name="Northen T."/>
            <person name="Drula E."/>
            <person name="Henrissat B."/>
            <person name="Hsieh H.M."/>
            <person name="Youens-Clark K."/>
            <person name="Lutzoni F."/>
            <person name="Miadlikowska J."/>
            <person name="Eastwood D.C."/>
            <person name="Hamelin R.C."/>
            <person name="Grigoriev I.V."/>
            <person name="U'Ren J.M."/>
        </authorList>
    </citation>
    <scope>NUCLEOTIDE SEQUENCE [LARGE SCALE GENOMIC DNA]</scope>
    <source>
        <strain evidence="1 2">ER1909</strain>
    </source>
</reference>
<sequence length="278" mass="31677">MTNLSNLPNEILIAILEILAAEDLQSLIASQRASRLFHALIEDILYDIQNKSATRHEDDDSEEMRIHPLWKIKFGGLFNTADSFTAAEKKRLAYLTLNGDYTLPFRRLPWAKSLHRRCAHTRPEASWRDISLTFGQAPITHLDVVKSYSAPEGDSVDYYQVDLDSSGLTMGLFFDILLSDKATYGFETGSWELILGRRLRSYDILSEYECFIADDRDLVDFGKEAWQAAVLYVRGGPASCGYAPESHDGWVVSSLVKRQRFLPWQGPIQNFIFTGYYD</sequence>
<dbReference type="EMBL" id="MU394305">
    <property type="protein sequence ID" value="KAI6087763.1"/>
    <property type="molecule type" value="Genomic_DNA"/>
</dbReference>
<organism evidence="1 2">
    <name type="scientific">Hypoxylon rubiginosum</name>
    <dbReference type="NCBI Taxonomy" id="110542"/>
    <lineage>
        <taxon>Eukaryota</taxon>
        <taxon>Fungi</taxon>
        <taxon>Dikarya</taxon>
        <taxon>Ascomycota</taxon>
        <taxon>Pezizomycotina</taxon>
        <taxon>Sordariomycetes</taxon>
        <taxon>Xylariomycetidae</taxon>
        <taxon>Xylariales</taxon>
        <taxon>Hypoxylaceae</taxon>
        <taxon>Hypoxylon</taxon>
    </lineage>
</organism>
<accession>A0ACC0D4U1</accession>
<gene>
    <name evidence="1" type="ORF">F4821DRAFT_235163</name>
</gene>
<name>A0ACC0D4U1_9PEZI</name>
<keyword evidence="2" id="KW-1185">Reference proteome</keyword>
<evidence type="ECO:0000313" key="2">
    <source>
        <dbReference type="Proteomes" id="UP001497680"/>
    </source>
</evidence>